<comment type="caution">
    <text evidence="2">The sequence shown here is derived from an EMBL/GenBank/DDBJ whole genome shotgun (WGS) entry which is preliminary data.</text>
</comment>
<evidence type="ECO:0000313" key="2">
    <source>
        <dbReference type="EMBL" id="MYN06886.1"/>
    </source>
</evidence>
<feature type="domain" description="Glycosyl transferase family 28 C-terminal" evidence="1">
    <location>
        <begin position="290"/>
        <end position="341"/>
    </location>
</feature>
<dbReference type="PANTHER" id="PTHR21015">
    <property type="entry name" value="UDP-N-ACETYLGLUCOSAMINE--N-ACETYLMURAMYL-(PENTAPEPTIDE) PYROPHOSPHORYL-UNDECAPRENOL N-ACETYLGLUCOSAMINE TRANSFERASE 1"/>
    <property type="match status" value="1"/>
</dbReference>
<evidence type="ECO:0000313" key="3">
    <source>
        <dbReference type="Proteomes" id="UP000450676"/>
    </source>
</evidence>
<evidence type="ECO:0000259" key="1">
    <source>
        <dbReference type="Pfam" id="PF04101"/>
    </source>
</evidence>
<dbReference type="Proteomes" id="UP000450676">
    <property type="component" value="Unassembled WGS sequence"/>
</dbReference>
<reference evidence="2 3" key="1">
    <citation type="submission" date="2019-12" db="EMBL/GenBank/DDBJ databases">
        <title>Novel species isolated from a subtropical stream in China.</title>
        <authorList>
            <person name="Lu H."/>
        </authorList>
    </citation>
    <scope>NUCLEOTIDE SEQUENCE [LARGE SCALE GENOMIC DNA]</scope>
    <source>
        <strain evidence="2 3">FT127W</strain>
    </source>
</reference>
<dbReference type="GO" id="GO:0016758">
    <property type="term" value="F:hexosyltransferase activity"/>
    <property type="evidence" value="ECO:0007669"/>
    <property type="project" value="InterPro"/>
</dbReference>
<dbReference type="InterPro" id="IPR007235">
    <property type="entry name" value="Glyco_trans_28_C"/>
</dbReference>
<dbReference type="Gene3D" id="3.40.50.2000">
    <property type="entry name" value="Glycogen Phosphorylase B"/>
    <property type="match status" value="2"/>
</dbReference>
<dbReference type="PANTHER" id="PTHR21015:SF22">
    <property type="entry name" value="GLYCOSYLTRANSFERASE"/>
    <property type="match status" value="1"/>
</dbReference>
<accession>A0A7X4H8Z7</accession>
<dbReference type="Pfam" id="PF04101">
    <property type="entry name" value="Glyco_tran_28_C"/>
    <property type="match status" value="1"/>
</dbReference>
<dbReference type="SUPFAM" id="SSF53756">
    <property type="entry name" value="UDP-Glycosyltransferase/glycogen phosphorylase"/>
    <property type="match status" value="1"/>
</dbReference>
<dbReference type="AlphaFoldDB" id="A0A7X4H8Z7"/>
<dbReference type="RefSeq" id="WP_161071265.1">
    <property type="nucleotide sequence ID" value="NZ_CP086370.1"/>
</dbReference>
<organism evidence="2 3">
    <name type="scientific">Pseudoduganella aquatica</name>
    <dbReference type="NCBI Taxonomy" id="2660641"/>
    <lineage>
        <taxon>Bacteria</taxon>
        <taxon>Pseudomonadati</taxon>
        <taxon>Pseudomonadota</taxon>
        <taxon>Betaproteobacteria</taxon>
        <taxon>Burkholderiales</taxon>
        <taxon>Oxalobacteraceae</taxon>
        <taxon>Telluria group</taxon>
        <taxon>Pseudoduganella</taxon>
    </lineage>
</organism>
<dbReference type="EMBL" id="WWCU01000004">
    <property type="protein sequence ID" value="MYN06886.1"/>
    <property type="molecule type" value="Genomic_DNA"/>
</dbReference>
<gene>
    <name evidence="2" type="ORF">GTP77_05995</name>
</gene>
<protein>
    <recommendedName>
        <fullName evidence="1">Glycosyl transferase family 28 C-terminal domain-containing protein</fullName>
    </recommendedName>
</protein>
<sequence>MARFHLCWELGGGLGHAGRLKLLAAALLARGHEVSVSLRDVAQAQGMFAGLNTPVLQAPLWLHHVVGLPPEHGNHAEILMAAGYWQPAPLAGVVDAWRGMFSLLRPDVVVADYAPTAILAARSMGVRSASVGSAFSMPPAAQALPPLRGWENIPPQRLAAAEAHVLQTANAVLAHHRAPLLSWAADLLAGDAQLLTTWPELDHYDRAAAPVWLGPAFLPAGGEEPVWPAGDGPKVFAYLKAGHASHADVLLALAQEGCRVLCYLPEVANGKAPPVAAPNVSFARSPVALRAALADAQLCVTHAGEATLAQAMLAGVPMLMLPMQLEQFLTARRIASAGMGVNAAMLAQPVGWREVVRHMLATPGYSAGALAFAQRTRGYRVDAMAAQVTGILEGMAA</sequence>
<keyword evidence="3" id="KW-1185">Reference proteome</keyword>
<name>A0A7X4H8Z7_9BURK</name>
<proteinExistence type="predicted"/>